<dbReference type="InterPro" id="IPR021937">
    <property type="entry name" value="DUF3551"/>
</dbReference>
<dbReference type="RefSeq" id="WP_074830899.1">
    <property type="nucleotide sequence ID" value="NZ_FNTI01000001.1"/>
</dbReference>
<evidence type="ECO:0000313" key="3">
    <source>
        <dbReference type="Proteomes" id="UP000183208"/>
    </source>
</evidence>
<accession>A0A1M7LH23</accession>
<reference evidence="2 3" key="1">
    <citation type="submission" date="2016-10" db="EMBL/GenBank/DDBJ databases">
        <authorList>
            <person name="de Groot N.N."/>
        </authorList>
    </citation>
    <scope>NUCLEOTIDE SEQUENCE [LARGE SCALE GENOMIC DNA]</scope>
    <source>
        <strain evidence="2 3">GAS522</strain>
    </source>
</reference>
<evidence type="ECO:0000256" key="1">
    <source>
        <dbReference type="SAM" id="SignalP"/>
    </source>
</evidence>
<evidence type="ECO:0008006" key="4">
    <source>
        <dbReference type="Google" id="ProtNLM"/>
    </source>
</evidence>
<dbReference type="AlphaFoldDB" id="A0A1M7LH23"/>
<proteinExistence type="predicted"/>
<dbReference type="EMBL" id="FNTI01000001">
    <property type="protein sequence ID" value="SEC15414.1"/>
    <property type="molecule type" value="Genomic_DNA"/>
</dbReference>
<feature type="signal peptide" evidence="1">
    <location>
        <begin position="1"/>
        <end position="22"/>
    </location>
</feature>
<protein>
    <recommendedName>
        <fullName evidence="4">DUF3551 domain-containing protein</fullName>
    </recommendedName>
</protein>
<dbReference type="OrthoDB" id="8240289at2"/>
<dbReference type="Proteomes" id="UP000183208">
    <property type="component" value="Unassembled WGS sequence"/>
</dbReference>
<gene>
    <name evidence="2" type="ORF">SAMN05444171_0772</name>
</gene>
<feature type="chain" id="PRO_5030032116" description="DUF3551 domain-containing protein" evidence="1">
    <location>
        <begin position="23"/>
        <end position="85"/>
    </location>
</feature>
<dbReference type="Pfam" id="PF12071">
    <property type="entry name" value="DUF3551"/>
    <property type="match status" value="1"/>
</dbReference>
<keyword evidence="1" id="KW-0732">Signal</keyword>
<evidence type="ECO:0000313" key="2">
    <source>
        <dbReference type="EMBL" id="SEC15414.1"/>
    </source>
</evidence>
<sequence>MRTVFLALATSVTIFVIGLAPAAAQDYQYCIQGDEFAGGAGECTFSSYAQCQASASGRTATCAPNRYLNVYAQIVDRNHPRHRSH</sequence>
<name>A0A1M7LH23_9BRAD</name>
<organism evidence="2 3">
    <name type="scientific">Bradyrhizobium lablabi</name>
    <dbReference type="NCBI Taxonomy" id="722472"/>
    <lineage>
        <taxon>Bacteria</taxon>
        <taxon>Pseudomonadati</taxon>
        <taxon>Pseudomonadota</taxon>
        <taxon>Alphaproteobacteria</taxon>
        <taxon>Hyphomicrobiales</taxon>
        <taxon>Nitrobacteraceae</taxon>
        <taxon>Bradyrhizobium</taxon>
    </lineage>
</organism>